<dbReference type="GO" id="GO:0003824">
    <property type="term" value="F:catalytic activity"/>
    <property type="evidence" value="ECO:0007669"/>
    <property type="project" value="UniProtKB-ARBA"/>
</dbReference>
<dbReference type="Pfam" id="PF12697">
    <property type="entry name" value="Abhydrolase_6"/>
    <property type="match status" value="1"/>
</dbReference>
<comment type="caution">
    <text evidence="2">The sequence shown here is derived from an EMBL/GenBank/DDBJ whole genome shotgun (WGS) entry which is preliminary data.</text>
</comment>
<keyword evidence="3" id="KW-1185">Reference proteome</keyword>
<feature type="domain" description="AB hydrolase-1" evidence="1">
    <location>
        <begin position="4"/>
        <end position="217"/>
    </location>
</feature>
<name>A0A7W8A3P9_9ACTN</name>
<dbReference type="InterPro" id="IPR029058">
    <property type="entry name" value="AB_hydrolase_fold"/>
</dbReference>
<evidence type="ECO:0000259" key="1">
    <source>
        <dbReference type="Pfam" id="PF12697"/>
    </source>
</evidence>
<gene>
    <name evidence="2" type="ORF">HNR40_003895</name>
</gene>
<dbReference type="RefSeq" id="WP_184963164.1">
    <property type="nucleotide sequence ID" value="NZ_JACHIN010000005.1"/>
</dbReference>
<accession>A0A7W8A3P9</accession>
<dbReference type="EMBL" id="JACHIN010000005">
    <property type="protein sequence ID" value="MBB5078409.1"/>
    <property type="molecule type" value="Genomic_DNA"/>
</dbReference>
<dbReference type="Proteomes" id="UP000568380">
    <property type="component" value="Unassembled WGS sequence"/>
</dbReference>
<dbReference type="GO" id="GO:0016020">
    <property type="term" value="C:membrane"/>
    <property type="evidence" value="ECO:0007669"/>
    <property type="project" value="TreeGrafter"/>
</dbReference>
<dbReference type="AlphaFoldDB" id="A0A7W8A3P9"/>
<dbReference type="PANTHER" id="PTHR43798">
    <property type="entry name" value="MONOACYLGLYCEROL LIPASE"/>
    <property type="match status" value="1"/>
</dbReference>
<evidence type="ECO:0000313" key="3">
    <source>
        <dbReference type="Proteomes" id="UP000568380"/>
    </source>
</evidence>
<dbReference type="SUPFAM" id="SSF53474">
    <property type="entry name" value="alpha/beta-Hydrolases"/>
    <property type="match status" value="1"/>
</dbReference>
<dbReference type="PANTHER" id="PTHR43798:SF33">
    <property type="entry name" value="HYDROLASE, PUTATIVE (AFU_ORTHOLOGUE AFUA_2G14860)-RELATED"/>
    <property type="match status" value="1"/>
</dbReference>
<proteinExistence type="predicted"/>
<dbReference type="InterPro" id="IPR050266">
    <property type="entry name" value="AB_hydrolase_sf"/>
</dbReference>
<organism evidence="2 3">
    <name type="scientific">Nonomuraea endophytica</name>
    <dbReference type="NCBI Taxonomy" id="714136"/>
    <lineage>
        <taxon>Bacteria</taxon>
        <taxon>Bacillati</taxon>
        <taxon>Actinomycetota</taxon>
        <taxon>Actinomycetes</taxon>
        <taxon>Streptosporangiales</taxon>
        <taxon>Streptosporangiaceae</taxon>
        <taxon>Nonomuraea</taxon>
    </lineage>
</organism>
<reference evidence="2 3" key="1">
    <citation type="submission" date="2020-08" db="EMBL/GenBank/DDBJ databases">
        <title>Genomic Encyclopedia of Type Strains, Phase IV (KMG-IV): sequencing the most valuable type-strain genomes for metagenomic binning, comparative biology and taxonomic classification.</title>
        <authorList>
            <person name="Goeker M."/>
        </authorList>
    </citation>
    <scope>NUCLEOTIDE SEQUENCE [LARGE SCALE GENOMIC DNA]</scope>
    <source>
        <strain evidence="2 3">DSM 45385</strain>
    </source>
</reference>
<sequence>MSTIVLLHAFGSSRRAWSPQVAELSQRHRVLTPDLPGHHSSPGPFSLDAAVQSVRELLAAEERVHLVGISGSVSVALLTALAEPEKVASLVLSGGVAAPTGGDGLQRTVMGLLPTGMIVSMMKGMYSGGRPEHATTAAEDLRAAGKAALLTGLRELGELDLRPRLAEVKAPALVLVGEKDKANVAPAEVLAAGLPQAELRVIPGAGHIWNLEQPELFTRLVADWADAPRG</sequence>
<protein>
    <submittedName>
        <fullName evidence="2">Pimeloyl-ACP methyl ester carboxylesterase</fullName>
    </submittedName>
</protein>
<evidence type="ECO:0000313" key="2">
    <source>
        <dbReference type="EMBL" id="MBB5078409.1"/>
    </source>
</evidence>
<dbReference type="Gene3D" id="3.40.50.1820">
    <property type="entry name" value="alpha/beta hydrolase"/>
    <property type="match status" value="1"/>
</dbReference>
<dbReference type="InterPro" id="IPR000073">
    <property type="entry name" value="AB_hydrolase_1"/>
</dbReference>